<evidence type="ECO:0000313" key="2">
    <source>
        <dbReference type="EMBL" id="BBG23871.1"/>
    </source>
</evidence>
<dbReference type="OrthoDB" id="8015at2157"/>
<dbReference type="AlphaFoldDB" id="A0A510E2A6"/>
<accession>A0A510DUI8</accession>
<evidence type="ECO:0000313" key="4">
    <source>
        <dbReference type="Proteomes" id="UP000322983"/>
    </source>
</evidence>
<dbReference type="GO" id="GO:0010038">
    <property type="term" value="P:response to metal ion"/>
    <property type="evidence" value="ECO:0007669"/>
    <property type="project" value="InterPro"/>
</dbReference>
<dbReference type="SUPFAM" id="SSF54913">
    <property type="entry name" value="GlnB-like"/>
    <property type="match status" value="1"/>
</dbReference>
<keyword evidence="4" id="KW-1185">Reference proteome</keyword>
<comment type="similarity">
    <text evidence="1">Belongs to the CutA family.</text>
</comment>
<accession>A0A510E2A6</accession>
<dbReference type="STRING" id="1294262.GCA_001316085_01120"/>
<dbReference type="GO" id="GO:0005507">
    <property type="term" value="F:copper ion binding"/>
    <property type="evidence" value="ECO:0007669"/>
    <property type="project" value="TreeGrafter"/>
</dbReference>
<dbReference type="Gene3D" id="3.30.70.120">
    <property type="match status" value="1"/>
</dbReference>
<evidence type="ECO:0000313" key="3">
    <source>
        <dbReference type="EMBL" id="BBG26626.1"/>
    </source>
</evidence>
<dbReference type="Proteomes" id="UP000325030">
    <property type="component" value="Chromosome"/>
</dbReference>
<sequence length="111" mass="12901">MSKGILLISTVSSEEDAEKIARHLVERKFAACVNVIPKITSFYFWQGKLQKDSELLLLIKTIKDMEEMIIDEVKRIHPYQVPEVLSFDIENGLEEYINWMMSSVSHENRGK</sequence>
<dbReference type="GeneID" id="41717488"/>
<protein>
    <submittedName>
        <fullName evidence="3">Divalent-cation tolerance protein CutA</fullName>
    </submittedName>
</protein>
<dbReference type="PANTHER" id="PTHR23419">
    <property type="entry name" value="DIVALENT CATION TOLERANCE CUTA-RELATED"/>
    <property type="match status" value="1"/>
</dbReference>
<reference evidence="3 4" key="2">
    <citation type="journal article" date="2020" name="Int. J. Syst. Evol. Microbiol.">
        <title>Sulfuracidifex tepidarius gen. nov., sp. nov. and transfer of Sulfolobus metallicus Huber and Stetter 1992 to the genus Sulfuracidifex as Sulfuracidifex metallicus comb. nov.</title>
        <authorList>
            <person name="Itoh T."/>
            <person name="Miura T."/>
            <person name="Sakai H.D."/>
            <person name="Kato S."/>
            <person name="Ohkuma M."/>
            <person name="Takashina T."/>
        </authorList>
    </citation>
    <scope>NUCLEOTIDE SEQUENCE</scope>
    <source>
        <strain evidence="2 4">IC-006</strain>
        <strain evidence="3">IC-007</strain>
    </source>
</reference>
<dbReference type="RefSeq" id="WP_054845551.1">
    <property type="nucleotide sequence ID" value="NZ_AP018929.1"/>
</dbReference>
<name>A0A510E2A6_9CREN</name>
<reference evidence="5" key="1">
    <citation type="submission" date="2018-09" db="EMBL/GenBank/DDBJ databases">
        <title>Complete Genome Sequencing of Sulfolobus sp. JCM 16834.</title>
        <authorList>
            <person name="Kato S."/>
            <person name="Itoh T."/>
            <person name="Ohkuma M."/>
        </authorList>
    </citation>
    <scope>NUCLEOTIDE SEQUENCE [LARGE SCALE GENOMIC DNA]</scope>
    <source>
        <strain evidence="5">IC-007</strain>
    </source>
</reference>
<gene>
    <name evidence="2" type="ORF">IC006_1167</name>
    <name evidence="3" type="ORF">IC007_1142</name>
</gene>
<proteinExistence type="inferred from homology"/>
<evidence type="ECO:0000256" key="1">
    <source>
        <dbReference type="ARBA" id="ARBA00010169"/>
    </source>
</evidence>
<organism evidence="3 5">
    <name type="scientific">Sulfuracidifex tepidarius</name>
    <dbReference type="NCBI Taxonomy" id="1294262"/>
    <lineage>
        <taxon>Archaea</taxon>
        <taxon>Thermoproteota</taxon>
        <taxon>Thermoprotei</taxon>
        <taxon>Sulfolobales</taxon>
        <taxon>Sulfolobaceae</taxon>
        <taxon>Sulfuracidifex</taxon>
    </lineage>
</organism>
<dbReference type="Pfam" id="PF03091">
    <property type="entry name" value="CutA1"/>
    <property type="match status" value="1"/>
</dbReference>
<dbReference type="EMBL" id="AP018929">
    <property type="protein sequence ID" value="BBG23871.1"/>
    <property type="molecule type" value="Genomic_DNA"/>
</dbReference>
<dbReference type="InterPro" id="IPR015867">
    <property type="entry name" value="N-reg_PII/ATP_PRibTrfase_C"/>
</dbReference>
<dbReference type="InterPro" id="IPR011322">
    <property type="entry name" value="N-reg_PII-like_a/b"/>
</dbReference>
<evidence type="ECO:0000313" key="5">
    <source>
        <dbReference type="Proteomes" id="UP000325030"/>
    </source>
</evidence>
<dbReference type="InterPro" id="IPR004323">
    <property type="entry name" value="Ion_tolerance_CutA"/>
</dbReference>
<dbReference type="EMBL" id="AP018930">
    <property type="protein sequence ID" value="BBG26626.1"/>
    <property type="molecule type" value="Genomic_DNA"/>
</dbReference>
<dbReference type="Proteomes" id="UP000322983">
    <property type="component" value="Chromosome"/>
</dbReference>
<dbReference type="PANTHER" id="PTHR23419:SF8">
    <property type="entry name" value="FI09726P"/>
    <property type="match status" value="1"/>
</dbReference>
<dbReference type="KEGG" id="step:IC006_1167"/>